<gene>
    <name evidence="1" type="ORF">Ahy_B04g072574</name>
</gene>
<comment type="caution">
    <text evidence="1">The sequence shown here is derived from an EMBL/GenBank/DDBJ whole genome shotgun (WGS) entry which is preliminary data.</text>
</comment>
<dbReference type="Proteomes" id="UP000289738">
    <property type="component" value="Chromosome B04"/>
</dbReference>
<sequence>MYQIKLGVIDDSECACFVIFDKEKKQVLGKSCVEILDPLLLKGDLSETPTLLLNLIEKTFLFIVEVQISDNLHFSPSYKVKNITDNVDLINKFKKAHSIQIVHIVITMLTTPVVCFQLQRHLQLLKGKKSNLRTMMNSKCWKMLLHQPSDYPRSQKIRRCKEIPQLARRSRLRMKLENLDTHVLESLLESI</sequence>
<protein>
    <recommendedName>
        <fullName evidence="3">Replication factor A C-terminal domain-containing protein</fullName>
    </recommendedName>
</protein>
<keyword evidence="2" id="KW-1185">Reference proteome</keyword>
<dbReference type="AlphaFoldDB" id="A0A444ZN77"/>
<accession>A0A444ZN77</accession>
<dbReference type="InterPro" id="IPR012340">
    <property type="entry name" value="NA-bd_OB-fold"/>
</dbReference>
<evidence type="ECO:0000313" key="1">
    <source>
        <dbReference type="EMBL" id="RYR15671.1"/>
    </source>
</evidence>
<organism evidence="1 2">
    <name type="scientific">Arachis hypogaea</name>
    <name type="common">Peanut</name>
    <dbReference type="NCBI Taxonomy" id="3818"/>
    <lineage>
        <taxon>Eukaryota</taxon>
        <taxon>Viridiplantae</taxon>
        <taxon>Streptophyta</taxon>
        <taxon>Embryophyta</taxon>
        <taxon>Tracheophyta</taxon>
        <taxon>Spermatophyta</taxon>
        <taxon>Magnoliopsida</taxon>
        <taxon>eudicotyledons</taxon>
        <taxon>Gunneridae</taxon>
        <taxon>Pentapetalae</taxon>
        <taxon>rosids</taxon>
        <taxon>fabids</taxon>
        <taxon>Fabales</taxon>
        <taxon>Fabaceae</taxon>
        <taxon>Papilionoideae</taxon>
        <taxon>50 kb inversion clade</taxon>
        <taxon>dalbergioids sensu lato</taxon>
        <taxon>Dalbergieae</taxon>
        <taxon>Pterocarpus clade</taxon>
        <taxon>Arachis</taxon>
    </lineage>
</organism>
<dbReference type="EMBL" id="SDMP01000014">
    <property type="protein sequence ID" value="RYR15671.1"/>
    <property type="molecule type" value="Genomic_DNA"/>
</dbReference>
<evidence type="ECO:0000313" key="2">
    <source>
        <dbReference type="Proteomes" id="UP000289738"/>
    </source>
</evidence>
<dbReference type="Gene3D" id="2.40.50.140">
    <property type="entry name" value="Nucleic acid-binding proteins"/>
    <property type="match status" value="1"/>
</dbReference>
<proteinExistence type="predicted"/>
<evidence type="ECO:0008006" key="3">
    <source>
        <dbReference type="Google" id="ProtNLM"/>
    </source>
</evidence>
<name>A0A444ZN77_ARAHY</name>
<reference evidence="1 2" key="1">
    <citation type="submission" date="2019-01" db="EMBL/GenBank/DDBJ databases">
        <title>Sequencing of cultivated peanut Arachis hypogaea provides insights into genome evolution and oil improvement.</title>
        <authorList>
            <person name="Chen X."/>
        </authorList>
    </citation>
    <scope>NUCLEOTIDE SEQUENCE [LARGE SCALE GENOMIC DNA]</scope>
    <source>
        <strain evidence="2">cv. Fuhuasheng</strain>
        <tissue evidence="1">Leaves</tissue>
    </source>
</reference>